<accession>A0A8J6EL43</accession>
<protein>
    <submittedName>
        <fullName evidence="1">Uncharacterized protein</fullName>
    </submittedName>
</protein>
<comment type="caution">
    <text evidence="1">The sequence shown here is derived from an EMBL/GenBank/DDBJ whole genome shotgun (WGS) entry which is preliminary data.</text>
</comment>
<evidence type="ECO:0000313" key="1">
    <source>
        <dbReference type="EMBL" id="KAG9470971.1"/>
    </source>
</evidence>
<organism evidence="1 2">
    <name type="scientific">Eleutherodactylus coqui</name>
    <name type="common">Puerto Rican coqui</name>
    <dbReference type="NCBI Taxonomy" id="57060"/>
    <lineage>
        <taxon>Eukaryota</taxon>
        <taxon>Metazoa</taxon>
        <taxon>Chordata</taxon>
        <taxon>Craniata</taxon>
        <taxon>Vertebrata</taxon>
        <taxon>Euteleostomi</taxon>
        <taxon>Amphibia</taxon>
        <taxon>Batrachia</taxon>
        <taxon>Anura</taxon>
        <taxon>Neobatrachia</taxon>
        <taxon>Hyloidea</taxon>
        <taxon>Eleutherodactylidae</taxon>
        <taxon>Eleutherodactylinae</taxon>
        <taxon>Eleutherodactylus</taxon>
        <taxon>Eleutherodactylus</taxon>
    </lineage>
</organism>
<reference evidence="1" key="1">
    <citation type="thesis" date="2020" institute="ProQuest LLC" country="789 East Eisenhower Parkway, Ann Arbor, MI, USA">
        <title>Comparative Genomics and Chromosome Evolution.</title>
        <authorList>
            <person name="Mudd A.B."/>
        </authorList>
    </citation>
    <scope>NUCLEOTIDE SEQUENCE</scope>
    <source>
        <strain evidence="1">HN-11 Male</strain>
        <tissue evidence="1">Kidney and liver</tissue>
    </source>
</reference>
<gene>
    <name evidence="1" type="ORF">GDO78_016196</name>
</gene>
<dbReference type="EMBL" id="WNTK01000198">
    <property type="protein sequence ID" value="KAG9470971.1"/>
    <property type="molecule type" value="Genomic_DNA"/>
</dbReference>
<keyword evidence="2" id="KW-1185">Reference proteome</keyword>
<evidence type="ECO:0000313" key="2">
    <source>
        <dbReference type="Proteomes" id="UP000770717"/>
    </source>
</evidence>
<sequence>MRPSADSKSQLLISPLTDSSVSYQRHIVCVCTNTMETMVRILLAVNFVNEIQKNHSHANCHILEVRKAEDGGQKTPLQV</sequence>
<dbReference type="AlphaFoldDB" id="A0A8J6EL43"/>
<proteinExistence type="predicted"/>
<dbReference type="Proteomes" id="UP000770717">
    <property type="component" value="Unassembled WGS sequence"/>
</dbReference>
<name>A0A8J6EL43_ELECQ</name>